<organism evidence="2 3">
    <name type="scientific">Salegentibacter agarivorans</name>
    <dbReference type="NCBI Taxonomy" id="345907"/>
    <lineage>
        <taxon>Bacteria</taxon>
        <taxon>Pseudomonadati</taxon>
        <taxon>Bacteroidota</taxon>
        <taxon>Flavobacteriia</taxon>
        <taxon>Flavobacteriales</taxon>
        <taxon>Flavobacteriaceae</taxon>
        <taxon>Salegentibacter</taxon>
    </lineage>
</organism>
<evidence type="ECO:0000259" key="1">
    <source>
        <dbReference type="Pfam" id="PF03537"/>
    </source>
</evidence>
<feature type="domain" description="Glycoside-hydrolase family GH114 TIM-barrel" evidence="1">
    <location>
        <begin position="198"/>
        <end position="315"/>
    </location>
</feature>
<dbReference type="InterPro" id="IPR004352">
    <property type="entry name" value="GH114_TIM-barrel"/>
</dbReference>
<proteinExistence type="predicted"/>
<sequence>MLCYLFLSCGEHVAQESNNNNNNNIDYRQEMREFVIEISEIAKEENPNFIVVPQNGVQLVSKEAKLKKTPALDYLNAIDAVAQEDLFYGYPKLNKITPKADNLYLRKYLDLAKDEGKQVLVTDYCSGFKLMKNSYRLNEENNYTSFAAPRRELDRIPAYPVFNENNKNISHLSEAKNFLYLLNYAEYSSKYDLITELAFTNYDLIIMDLFFHNEAFTAEDIQKLKKKKNGAERLVISYMSIGEAEDYRFYWEENWSSKSPTWLLEENPEWEGNFKVEYWNEDWKDLIYGSENAYLSKIIAAGFDGVYLDIIDGYQYFEDRE</sequence>
<evidence type="ECO:0000313" key="2">
    <source>
        <dbReference type="EMBL" id="SFG16163.1"/>
    </source>
</evidence>
<dbReference type="PANTHER" id="PTHR35882">
    <property type="entry name" value="PELA"/>
    <property type="match status" value="1"/>
</dbReference>
<name>A0A1I2PL77_9FLAO</name>
<keyword evidence="3" id="KW-1185">Reference proteome</keyword>
<dbReference type="Pfam" id="PF03537">
    <property type="entry name" value="Glyco_hydro_114"/>
    <property type="match status" value="1"/>
</dbReference>
<dbReference type="Gene3D" id="3.20.20.70">
    <property type="entry name" value="Aldolase class I"/>
    <property type="match status" value="2"/>
</dbReference>
<accession>A0A1I2PL77</accession>
<dbReference type="InterPro" id="IPR013785">
    <property type="entry name" value="Aldolase_TIM"/>
</dbReference>
<dbReference type="SUPFAM" id="SSF51445">
    <property type="entry name" value="(Trans)glycosidases"/>
    <property type="match status" value="2"/>
</dbReference>
<dbReference type="InterPro" id="IPR016062">
    <property type="entry name" value="TM1410-rel"/>
</dbReference>
<dbReference type="PRINTS" id="PR01545">
    <property type="entry name" value="THEMAYE10DUF"/>
</dbReference>
<dbReference type="EMBL" id="FOOH01000032">
    <property type="protein sequence ID" value="SFG16163.1"/>
    <property type="molecule type" value="Genomic_DNA"/>
</dbReference>
<dbReference type="Proteomes" id="UP000199116">
    <property type="component" value="Unassembled WGS sequence"/>
</dbReference>
<gene>
    <name evidence="2" type="ORF">SAMN04488033_13224</name>
</gene>
<dbReference type="AlphaFoldDB" id="A0A1I2PL77"/>
<dbReference type="PANTHER" id="PTHR35882:SF2">
    <property type="entry name" value="PELA"/>
    <property type="match status" value="1"/>
</dbReference>
<evidence type="ECO:0000313" key="3">
    <source>
        <dbReference type="Proteomes" id="UP000199116"/>
    </source>
</evidence>
<protein>
    <recommendedName>
        <fullName evidence="1">Glycoside-hydrolase family GH114 TIM-barrel domain-containing protein</fullName>
    </recommendedName>
</protein>
<dbReference type="InterPro" id="IPR017853">
    <property type="entry name" value="GH"/>
</dbReference>
<reference evidence="3" key="1">
    <citation type="submission" date="2016-10" db="EMBL/GenBank/DDBJ databases">
        <authorList>
            <person name="Varghese N."/>
            <person name="Submissions S."/>
        </authorList>
    </citation>
    <scope>NUCLEOTIDE SEQUENCE [LARGE SCALE GENOMIC DNA]</scope>
    <source>
        <strain evidence="3">DSM 23515</strain>
    </source>
</reference>